<name>A0ABQ4PQR8_9GAMM</name>
<organism evidence="2 3">
    <name type="scientific">Shewanella sairae</name>
    <dbReference type="NCBI Taxonomy" id="190310"/>
    <lineage>
        <taxon>Bacteria</taxon>
        <taxon>Pseudomonadati</taxon>
        <taxon>Pseudomonadota</taxon>
        <taxon>Gammaproteobacteria</taxon>
        <taxon>Alteromonadales</taxon>
        <taxon>Shewanellaceae</taxon>
        <taxon>Shewanella</taxon>
    </lineage>
</organism>
<evidence type="ECO:0000313" key="2">
    <source>
        <dbReference type="EMBL" id="GIU51614.1"/>
    </source>
</evidence>
<dbReference type="Proteomes" id="UP000887104">
    <property type="component" value="Unassembled WGS sequence"/>
</dbReference>
<accession>A0ABQ4PQR8</accession>
<evidence type="ECO:0008006" key="4">
    <source>
        <dbReference type="Google" id="ProtNLM"/>
    </source>
</evidence>
<keyword evidence="3" id="KW-1185">Reference proteome</keyword>
<keyword evidence="1" id="KW-1133">Transmembrane helix</keyword>
<gene>
    <name evidence="2" type="ORF">TUM4438_41880</name>
</gene>
<evidence type="ECO:0000256" key="1">
    <source>
        <dbReference type="SAM" id="Phobius"/>
    </source>
</evidence>
<keyword evidence="1" id="KW-0472">Membrane</keyword>
<feature type="transmembrane region" description="Helical" evidence="1">
    <location>
        <begin position="700"/>
        <end position="725"/>
    </location>
</feature>
<protein>
    <recommendedName>
        <fullName evidence="4">Terpene synthase</fullName>
    </recommendedName>
</protein>
<keyword evidence="1" id="KW-0812">Transmembrane</keyword>
<evidence type="ECO:0000313" key="3">
    <source>
        <dbReference type="Proteomes" id="UP000887104"/>
    </source>
</evidence>
<sequence length="732" mass="83986">MTLDRDTQQQAIVEQFFQYIRAEDFEQCFHWAKKNLQQRQSTAFALVSQFEQQAEIFAKQVEDLPAVETLLVFCACYSYARHEVEESNWYLHAETLVRSSITAISTLPNCGITKVLQQFAAIQIDICYIDRGIYTSQDWLISDAASNIEAHLAAAREVTEQFSESEQQFYTEHLNAEFSAYQCFNDGVSIVAYLYAIRWGDPAVLTEQMVKLRPKFVEAVSALTAADKYIMSTDLEALWPPLTFFSENRQASSGELYVERGSISISYFANVNHLITRELRQTLSHIVASPPAVHPLYFADWGAESPQSNMLNDIWAGIAKDFEDIYSWQLPNLRMPFRNRNANNKQLNFDVELIYYPMGIFALNLKAPLDDTSASGVRHAMSLGTPFAMDQDMRWHEQQVGLLEDFAQQRFSELATLLNTQYPHYQEDVEDLLIFNPSENRFVSTLLDRVVERINGQDNSVTAKSLKSHFAYPAFVLPQRELRSAVDDWCLRTVTSEQHNLNQDCYNHDEFVFTNHHECVLGLLQQPNWVLEQSAEMMEVAAAVNNLFHLTNKLLDKQLRVNLEQAVPSLKDKDISAAKLRAHVKKLTDEGDCLKQFTNDAHWLLDLINAGSMMTFPDHTRMIQKVFHYMDFEKLHTRTQETLDKIHYRQKEIISETAKLYDKLRTRNSKRFTRILSGSMALISIGALKDIFDILNGSKMGFVISGPLQVSIVTFFGMLLIILLINKNEGDK</sequence>
<dbReference type="RefSeq" id="WP_220783153.1">
    <property type="nucleotide sequence ID" value="NZ_BPEY01000123.1"/>
</dbReference>
<proteinExistence type="predicted"/>
<reference evidence="2" key="1">
    <citation type="submission" date="2021-05" db="EMBL/GenBank/DDBJ databases">
        <title>Molecular characterization for Shewanella algae harboring chromosomal blaOXA-55-like strains isolated from clinical and environment sample.</title>
        <authorList>
            <person name="Ohama Y."/>
            <person name="Aoki K."/>
            <person name="Harada S."/>
            <person name="Moriya K."/>
            <person name="Ishii Y."/>
            <person name="Tateda K."/>
        </authorList>
    </citation>
    <scope>NUCLEOTIDE SEQUENCE</scope>
    <source>
        <strain evidence="2">JCM 11563</strain>
    </source>
</reference>
<dbReference type="EMBL" id="BPEY01000123">
    <property type="protein sequence ID" value="GIU51614.1"/>
    <property type="molecule type" value="Genomic_DNA"/>
</dbReference>
<comment type="caution">
    <text evidence="2">The sequence shown here is derived from an EMBL/GenBank/DDBJ whole genome shotgun (WGS) entry which is preliminary data.</text>
</comment>